<dbReference type="Pfam" id="PF18962">
    <property type="entry name" value="Por_Secre_tail"/>
    <property type="match status" value="1"/>
</dbReference>
<proteinExistence type="predicted"/>
<sequence length="515" mass="55125">MKKITLLFSLFCIALAQAQVPSSAAPTPPVRNAADVISIYGSAYSNIAGVNTNPFWGQSTVVTEIQVASDNMLQYANFNYQGTDWAGNAQNISTMEYLHVDVWTNNQSPNVFAISTGPEIAHPISSVAGSWQSLDFPLAGFTGNLSNVIQFKFDGGTGGTIYLDNLYFWKAPVAAGTDATLSDLRVDGTTVSGFASNIISYTKGIPFGTPTTPQITLATTTDPGATTVITQASGVPGSATVVVTSQNTLVTKTYTVSFVYTGPTSAAPTPPNRNASDVISLFSNAYTNTTIETWSAVWDDSDVTDMQVAGDDVKKISFGNFIGVEFVNNRIDASTFTNFHMDFWTDNADLIGKVFNSKFSQWGGGAGEVSALELNINTGTTPAIVTGAWVSIDVPFSSWSNNLTRNDLAQFLITSNLGVVYVDNIYIYKGIPLATNDFVKSSLRMYPNPANEVLNISSESTIDTITVYNTLGQIVSKQSASANEATINVSSLSKGVYILTAQVGNELIRKQFIKE</sequence>
<evidence type="ECO:0000256" key="1">
    <source>
        <dbReference type="ARBA" id="ARBA00022729"/>
    </source>
</evidence>
<dbReference type="RefSeq" id="WP_136152794.1">
    <property type="nucleotide sequence ID" value="NZ_CP038810.1"/>
</dbReference>
<evidence type="ECO:0000259" key="3">
    <source>
        <dbReference type="Pfam" id="PF18962"/>
    </source>
</evidence>
<dbReference type="NCBIfam" id="TIGR04183">
    <property type="entry name" value="Por_Secre_tail"/>
    <property type="match status" value="1"/>
</dbReference>
<dbReference type="AlphaFoldDB" id="A0A4V1CCB6"/>
<gene>
    <name evidence="4" type="ORF">GS03_02426</name>
</gene>
<feature type="signal peptide" evidence="2">
    <location>
        <begin position="1"/>
        <end position="18"/>
    </location>
</feature>
<keyword evidence="5" id="KW-1185">Reference proteome</keyword>
<dbReference type="KEGG" id="fsn:GS03_02426"/>
<evidence type="ECO:0000313" key="5">
    <source>
        <dbReference type="Proteomes" id="UP000296862"/>
    </source>
</evidence>
<organism evidence="4 5">
    <name type="scientific">Flavobacterium sangjuense</name>
    <dbReference type="NCBI Taxonomy" id="2518177"/>
    <lineage>
        <taxon>Bacteria</taxon>
        <taxon>Pseudomonadati</taxon>
        <taxon>Bacteroidota</taxon>
        <taxon>Flavobacteriia</taxon>
        <taxon>Flavobacteriales</taxon>
        <taxon>Flavobacteriaceae</taxon>
        <taxon>Flavobacterium</taxon>
    </lineage>
</organism>
<dbReference type="InterPro" id="IPR026444">
    <property type="entry name" value="Secre_tail"/>
</dbReference>
<evidence type="ECO:0000256" key="2">
    <source>
        <dbReference type="SAM" id="SignalP"/>
    </source>
</evidence>
<protein>
    <recommendedName>
        <fullName evidence="3">Secretion system C-terminal sorting domain-containing protein</fullName>
    </recommendedName>
</protein>
<reference evidence="4 5" key="1">
    <citation type="submission" date="2019-04" db="EMBL/GenBank/DDBJ databases">
        <title>Flavobacterium sp. GS03.</title>
        <authorList>
            <person name="Kim H."/>
        </authorList>
    </citation>
    <scope>NUCLEOTIDE SEQUENCE [LARGE SCALE GENOMIC DNA]</scope>
    <source>
        <strain evidence="4 5">GS03</strain>
    </source>
</reference>
<evidence type="ECO:0000313" key="4">
    <source>
        <dbReference type="EMBL" id="QBZ98914.1"/>
    </source>
</evidence>
<dbReference type="Proteomes" id="UP000296862">
    <property type="component" value="Chromosome"/>
</dbReference>
<dbReference type="OrthoDB" id="5381604at2"/>
<accession>A0A4V1CCB6</accession>
<dbReference type="EMBL" id="CP038810">
    <property type="protein sequence ID" value="QBZ98914.1"/>
    <property type="molecule type" value="Genomic_DNA"/>
</dbReference>
<feature type="chain" id="PRO_5020911475" description="Secretion system C-terminal sorting domain-containing protein" evidence="2">
    <location>
        <begin position="19"/>
        <end position="515"/>
    </location>
</feature>
<keyword evidence="1 2" id="KW-0732">Signal</keyword>
<feature type="domain" description="Secretion system C-terminal sorting" evidence="3">
    <location>
        <begin position="445"/>
        <end position="512"/>
    </location>
</feature>
<name>A0A4V1CCB6_9FLAO</name>